<evidence type="ECO:0000313" key="1">
    <source>
        <dbReference type="EMBL" id="KAJ2748849.1"/>
    </source>
</evidence>
<dbReference type="AlphaFoldDB" id="A0A9W8GVM1"/>
<sequence>MIAELRPMINNQAPELVFYNQIFAIWIAPLDIPVVDAAHAADTPVVVAPAFDIPAVIDAPAVDIPAVAAQAAAIPDIDAHVAAVSATTPIAAACIKTKTVSPCLTETQKRKCTALTNESPESSMAPKRHRVGMRASNDNATASSSSITCHSSSERVTSERLLAVIKPCIFVDVDFVSGIYHRIHSCSLMPPGVKPKHFVK</sequence>
<name>A0A9W8GVM1_9FUNG</name>
<evidence type="ECO:0000313" key="2">
    <source>
        <dbReference type="Proteomes" id="UP001140011"/>
    </source>
</evidence>
<gene>
    <name evidence="1" type="ORF">GGI19_005941</name>
</gene>
<comment type="caution">
    <text evidence="1">The sequence shown here is derived from an EMBL/GenBank/DDBJ whole genome shotgun (WGS) entry which is preliminary data.</text>
</comment>
<organism evidence="1 2">
    <name type="scientific">Coemansia pectinata</name>
    <dbReference type="NCBI Taxonomy" id="1052879"/>
    <lineage>
        <taxon>Eukaryota</taxon>
        <taxon>Fungi</taxon>
        <taxon>Fungi incertae sedis</taxon>
        <taxon>Zoopagomycota</taxon>
        <taxon>Kickxellomycotina</taxon>
        <taxon>Kickxellomycetes</taxon>
        <taxon>Kickxellales</taxon>
        <taxon>Kickxellaceae</taxon>
        <taxon>Coemansia</taxon>
    </lineage>
</organism>
<feature type="non-terminal residue" evidence="1">
    <location>
        <position position="200"/>
    </location>
</feature>
<protein>
    <submittedName>
        <fullName evidence="1">Uncharacterized protein</fullName>
    </submittedName>
</protein>
<accession>A0A9W8GVM1</accession>
<proteinExistence type="predicted"/>
<keyword evidence="2" id="KW-1185">Reference proteome</keyword>
<reference evidence="1" key="1">
    <citation type="submission" date="2022-07" db="EMBL/GenBank/DDBJ databases">
        <title>Phylogenomic reconstructions and comparative analyses of Kickxellomycotina fungi.</title>
        <authorList>
            <person name="Reynolds N.K."/>
            <person name="Stajich J.E."/>
            <person name="Barry K."/>
            <person name="Grigoriev I.V."/>
            <person name="Crous P."/>
            <person name="Smith M.E."/>
        </authorList>
    </citation>
    <scope>NUCLEOTIDE SEQUENCE</scope>
    <source>
        <strain evidence="1">BCRC 34297</strain>
    </source>
</reference>
<dbReference type="EMBL" id="JANBUH010000950">
    <property type="protein sequence ID" value="KAJ2748849.1"/>
    <property type="molecule type" value="Genomic_DNA"/>
</dbReference>
<dbReference type="Proteomes" id="UP001140011">
    <property type="component" value="Unassembled WGS sequence"/>
</dbReference>